<dbReference type="EMBL" id="JBHSGI010000005">
    <property type="protein sequence ID" value="MFC4668789.1"/>
    <property type="molecule type" value="Genomic_DNA"/>
</dbReference>
<evidence type="ECO:0000313" key="3">
    <source>
        <dbReference type="Proteomes" id="UP001595973"/>
    </source>
</evidence>
<comment type="caution">
    <text evidence="2">The sequence shown here is derived from an EMBL/GenBank/DDBJ whole genome shotgun (WGS) entry which is preliminary data.</text>
</comment>
<protein>
    <submittedName>
        <fullName evidence="2">Uncharacterized protein</fullName>
    </submittedName>
</protein>
<evidence type="ECO:0000256" key="1">
    <source>
        <dbReference type="SAM" id="SignalP"/>
    </source>
</evidence>
<feature type="chain" id="PRO_5047264395" evidence="1">
    <location>
        <begin position="17"/>
        <end position="160"/>
    </location>
</feature>
<dbReference type="Proteomes" id="UP001595973">
    <property type="component" value="Unassembled WGS sequence"/>
</dbReference>
<reference evidence="3" key="1">
    <citation type="journal article" date="2019" name="Int. J. Syst. Evol. Microbiol.">
        <title>The Global Catalogue of Microorganisms (GCM) 10K type strain sequencing project: providing services to taxonomists for standard genome sequencing and annotation.</title>
        <authorList>
            <consortium name="The Broad Institute Genomics Platform"/>
            <consortium name="The Broad Institute Genome Sequencing Center for Infectious Disease"/>
            <person name="Wu L."/>
            <person name="Ma J."/>
        </authorList>
    </citation>
    <scope>NUCLEOTIDE SEQUENCE [LARGE SCALE GENOMIC DNA]</scope>
    <source>
        <strain evidence="3">CGMCC 4.7283</strain>
    </source>
</reference>
<gene>
    <name evidence="2" type="ORF">ACFO5X_09500</name>
</gene>
<name>A0ABV9KFY8_9RHOB</name>
<feature type="signal peptide" evidence="1">
    <location>
        <begin position="1"/>
        <end position="16"/>
    </location>
</feature>
<accession>A0ABV9KFY8</accession>
<keyword evidence="1" id="KW-0732">Signal</keyword>
<dbReference type="RefSeq" id="WP_380717137.1">
    <property type="nucleotide sequence ID" value="NZ_JBHSGI010000005.1"/>
</dbReference>
<evidence type="ECO:0000313" key="2">
    <source>
        <dbReference type="EMBL" id="MFC4668789.1"/>
    </source>
</evidence>
<organism evidence="2 3">
    <name type="scientific">Seohaeicola nanhaiensis</name>
    <dbReference type="NCBI Taxonomy" id="1387282"/>
    <lineage>
        <taxon>Bacteria</taxon>
        <taxon>Pseudomonadati</taxon>
        <taxon>Pseudomonadota</taxon>
        <taxon>Alphaproteobacteria</taxon>
        <taxon>Rhodobacterales</taxon>
        <taxon>Roseobacteraceae</taxon>
        <taxon>Seohaeicola</taxon>
    </lineage>
</organism>
<keyword evidence="3" id="KW-1185">Reference proteome</keyword>
<proteinExistence type="predicted"/>
<sequence length="160" mass="17134">MIRALALVLLAGPAQALSCLPVGPKEGYDLAANSEKSYVVVAGVAAFDSDQLPRRRYPENENLPAHNEIAARIKGRSLDTNGFLNPFDAAVTIDALCLGPWCGDMISGGEYLMYLERRASGYALVLSPCGDTHFPAPKAQDLEGVAACFQTHARCGRRVP</sequence>